<evidence type="ECO:0000256" key="2">
    <source>
        <dbReference type="ARBA" id="ARBA00004370"/>
    </source>
</evidence>
<dbReference type="KEGG" id="pcor:KS4_29420"/>
<dbReference type="CDD" id="cd16922">
    <property type="entry name" value="HATPase_EvgS-ArcB-TorS-like"/>
    <property type="match status" value="1"/>
</dbReference>
<dbReference type="CDD" id="cd17546">
    <property type="entry name" value="REC_hyHK_CKI1_RcsC-like"/>
    <property type="match status" value="1"/>
</dbReference>
<dbReference type="InterPro" id="IPR003594">
    <property type="entry name" value="HATPase_dom"/>
</dbReference>
<dbReference type="InterPro" id="IPR036890">
    <property type="entry name" value="HATPase_C_sf"/>
</dbReference>
<proteinExistence type="predicted"/>
<feature type="domain" description="Histidine kinase" evidence="14">
    <location>
        <begin position="340"/>
        <end position="567"/>
    </location>
</feature>
<dbReference type="SUPFAM" id="SSF55874">
    <property type="entry name" value="ATPase domain of HSP90 chaperone/DNA topoisomerase II/histidine kinase"/>
    <property type="match status" value="1"/>
</dbReference>
<dbReference type="InterPro" id="IPR003661">
    <property type="entry name" value="HisK_dim/P_dom"/>
</dbReference>
<dbReference type="Pfam" id="PF02518">
    <property type="entry name" value="HATPase_c"/>
    <property type="match status" value="1"/>
</dbReference>
<dbReference type="EMBL" id="CP036425">
    <property type="protein sequence ID" value="QDU34866.1"/>
    <property type="molecule type" value="Genomic_DNA"/>
</dbReference>
<dbReference type="InterPro" id="IPR036097">
    <property type="entry name" value="HisK_dim/P_sf"/>
</dbReference>
<dbReference type="PROSITE" id="PS50109">
    <property type="entry name" value="HIS_KIN"/>
    <property type="match status" value="1"/>
</dbReference>
<dbReference type="Gene3D" id="3.40.50.2300">
    <property type="match status" value="1"/>
</dbReference>
<reference evidence="16 17" key="1">
    <citation type="submission" date="2019-02" db="EMBL/GenBank/DDBJ databases">
        <title>Deep-cultivation of Planctomycetes and their phenomic and genomic characterization uncovers novel biology.</title>
        <authorList>
            <person name="Wiegand S."/>
            <person name="Jogler M."/>
            <person name="Boedeker C."/>
            <person name="Pinto D."/>
            <person name="Vollmers J."/>
            <person name="Rivas-Marin E."/>
            <person name="Kohn T."/>
            <person name="Peeters S.H."/>
            <person name="Heuer A."/>
            <person name="Rast P."/>
            <person name="Oberbeckmann S."/>
            <person name="Bunk B."/>
            <person name="Jeske O."/>
            <person name="Meyerdierks A."/>
            <person name="Storesund J.E."/>
            <person name="Kallscheuer N."/>
            <person name="Luecker S."/>
            <person name="Lage O.M."/>
            <person name="Pohl T."/>
            <person name="Merkel B.J."/>
            <person name="Hornburger P."/>
            <person name="Mueller R.-W."/>
            <person name="Bruemmer F."/>
            <person name="Labrenz M."/>
            <person name="Spormann A.M."/>
            <person name="Op den Camp H."/>
            <person name="Overmann J."/>
            <person name="Amann R."/>
            <person name="Jetten M.S.M."/>
            <person name="Mascher T."/>
            <person name="Medema M.H."/>
            <person name="Devos D.P."/>
            <person name="Kaster A.-K."/>
            <person name="Ovreas L."/>
            <person name="Rohde M."/>
            <person name="Galperin M.Y."/>
            <person name="Jogler C."/>
        </authorList>
    </citation>
    <scope>NUCLEOTIDE SEQUENCE [LARGE SCALE GENOMIC DNA]</scope>
    <source>
        <strain evidence="16 17">KS4</strain>
    </source>
</reference>
<evidence type="ECO:0000256" key="11">
    <source>
        <dbReference type="ARBA" id="ARBA00023306"/>
    </source>
</evidence>
<dbReference type="EC" id="2.7.13.3" evidence="3"/>
<dbReference type="InterPro" id="IPR001789">
    <property type="entry name" value="Sig_transdc_resp-reg_receiver"/>
</dbReference>
<dbReference type="GO" id="GO:0005524">
    <property type="term" value="F:ATP binding"/>
    <property type="evidence" value="ECO:0007669"/>
    <property type="project" value="UniProtKB-KW"/>
</dbReference>
<keyword evidence="5 16" id="KW-0808">Transferase</keyword>
<keyword evidence="13" id="KW-0812">Transmembrane</keyword>
<evidence type="ECO:0000256" key="5">
    <source>
        <dbReference type="ARBA" id="ARBA00022679"/>
    </source>
</evidence>
<evidence type="ECO:0000256" key="3">
    <source>
        <dbReference type="ARBA" id="ARBA00012438"/>
    </source>
</evidence>
<dbReference type="GO" id="GO:0016020">
    <property type="term" value="C:membrane"/>
    <property type="evidence" value="ECO:0007669"/>
    <property type="project" value="UniProtKB-SubCell"/>
</dbReference>
<evidence type="ECO:0000313" key="17">
    <source>
        <dbReference type="Proteomes" id="UP000317369"/>
    </source>
</evidence>
<dbReference type="Proteomes" id="UP000317369">
    <property type="component" value="Chromosome"/>
</dbReference>
<dbReference type="Pfam" id="PF00512">
    <property type="entry name" value="HisKA"/>
    <property type="match status" value="1"/>
</dbReference>
<dbReference type="Gene3D" id="3.30.565.10">
    <property type="entry name" value="Histidine kinase-like ATPase, C-terminal domain"/>
    <property type="match status" value="1"/>
</dbReference>
<evidence type="ECO:0000313" key="16">
    <source>
        <dbReference type="EMBL" id="QDU34866.1"/>
    </source>
</evidence>
<dbReference type="CDD" id="cd00082">
    <property type="entry name" value="HisKA"/>
    <property type="match status" value="1"/>
</dbReference>
<evidence type="ECO:0000256" key="1">
    <source>
        <dbReference type="ARBA" id="ARBA00000085"/>
    </source>
</evidence>
<evidence type="ECO:0000259" key="14">
    <source>
        <dbReference type="PROSITE" id="PS50109"/>
    </source>
</evidence>
<name>A0A517YXB3_9BACT</name>
<keyword evidence="4 12" id="KW-0597">Phosphoprotein</keyword>
<dbReference type="InterPro" id="IPR011006">
    <property type="entry name" value="CheY-like_superfamily"/>
</dbReference>
<feature type="domain" description="Response regulatory" evidence="15">
    <location>
        <begin position="604"/>
        <end position="723"/>
    </location>
</feature>
<dbReference type="GO" id="GO:0000155">
    <property type="term" value="F:phosphorelay sensor kinase activity"/>
    <property type="evidence" value="ECO:0007669"/>
    <property type="project" value="InterPro"/>
</dbReference>
<evidence type="ECO:0000256" key="9">
    <source>
        <dbReference type="ARBA" id="ARBA00023012"/>
    </source>
</evidence>
<dbReference type="SUPFAM" id="SSF52172">
    <property type="entry name" value="CheY-like"/>
    <property type="match status" value="1"/>
</dbReference>
<evidence type="ECO:0000256" key="6">
    <source>
        <dbReference type="ARBA" id="ARBA00022741"/>
    </source>
</evidence>
<comment type="subcellular location">
    <subcellularLocation>
        <location evidence="2">Membrane</location>
    </subcellularLocation>
</comment>
<accession>A0A517YXB3</accession>
<dbReference type="FunFam" id="3.30.565.10:FF:000010">
    <property type="entry name" value="Sensor histidine kinase RcsC"/>
    <property type="match status" value="1"/>
</dbReference>
<keyword evidence="13" id="KW-1133">Transmembrane helix</keyword>
<evidence type="ECO:0000256" key="7">
    <source>
        <dbReference type="ARBA" id="ARBA00022777"/>
    </source>
</evidence>
<keyword evidence="10 13" id="KW-0472">Membrane</keyword>
<protein>
    <recommendedName>
        <fullName evidence="3">histidine kinase</fullName>
        <ecNumber evidence="3">2.7.13.3</ecNumber>
    </recommendedName>
</protein>
<keyword evidence="9" id="KW-0902">Two-component regulatory system</keyword>
<dbReference type="SMART" id="SM00387">
    <property type="entry name" value="HATPase_c"/>
    <property type="match status" value="1"/>
</dbReference>
<dbReference type="SMART" id="SM00448">
    <property type="entry name" value="REC"/>
    <property type="match status" value="1"/>
</dbReference>
<evidence type="ECO:0000256" key="12">
    <source>
        <dbReference type="PROSITE-ProRule" id="PRU00169"/>
    </source>
</evidence>
<evidence type="ECO:0000256" key="4">
    <source>
        <dbReference type="ARBA" id="ARBA00022553"/>
    </source>
</evidence>
<dbReference type="Gene3D" id="1.10.287.130">
    <property type="match status" value="1"/>
</dbReference>
<keyword evidence="11" id="KW-0131">Cell cycle</keyword>
<evidence type="ECO:0000256" key="13">
    <source>
        <dbReference type="SAM" id="Phobius"/>
    </source>
</evidence>
<dbReference type="SMART" id="SM00388">
    <property type="entry name" value="HisKA"/>
    <property type="match status" value="1"/>
</dbReference>
<dbReference type="PRINTS" id="PR00344">
    <property type="entry name" value="BCTRLSENSOR"/>
</dbReference>
<dbReference type="PANTHER" id="PTHR45339:SF1">
    <property type="entry name" value="HYBRID SIGNAL TRANSDUCTION HISTIDINE KINASE J"/>
    <property type="match status" value="1"/>
</dbReference>
<evidence type="ECO:0000256" key="8">
    <source>
        <dbReference type="ARBA" id="ARBA00022840"/>
    </source>
</evidence>
<evidence type="ECO:0000259" key="15">
    <source>
        <dbReference type="PROSITE" id="PS50110"/>
    </source>
</evidence>
<keyword evidence="8" id="KW-0067">ATP-binding</keyword>
<dbReference type="InterPro" id="IPR005467">
    <property type="entry name" value="His_kinase_dom"/>
</dbReference>
<dbReference type="SUPFAM" id="SSF47384">
    <property type="entry name" value="Homodimeric domain of signal transducing histidine kinase"/>
    <property type="match status" value="1"/>
</dbReference>
<keyword evidence="7 16" id="KW-0418">Kinase</keyword>
<gene>
    <name evidence="16" type="primary">luxQ</name>
    <name evidence="16" type="ORF">KS4_29420</name>
</gene>
<dbReference type="InterPro" id="IPR004358">
    <property type="entry name" value="Sig_transdc_His_kin-like_C"/>
</dbReference>
<sequence>MIYNMLYTIQKDTGSIALSYLNDLGVNLRDQIHDEIDPALLRTRMFAIDDVIINGLRQDNMGELVMRANKLIQMTMDIDALTIFNRQGKLIAINTVDHMGNPYPNQEEINRLYSLMQEPADNIKGCLQNDLVKEQIEFQFSCRVVPALFDTQGLSIAISVPVIDPETNQRIGVISTRLRFERINKKVLAENFLREGNSVYFVTDDGRYFSDSIQSGKSIPPVSGKQLKEMIQPLVQGDANDLLAKTDKYYLNIFSLSSPGETIGSNMHVMLVAQDRWLDQERSRVALLNLIMTLTLLLLAGLVALQLWNRAKQKRTELQLIDARNQAEGASDAKSEFLANMSHEIRTPMTAILGYADTLEEEQDRNNTLNAISAIHRNGEHLLRIINDILDLSKIEVGKLGLLEESMSPVMILGEILSLMRPRATEKNLTLEANVIGRVPERINSDATRIRQILINLVSNAIKFTHEGNITITCQYTDWQPWKTNESAGGMLQYQVTDTGIGIDDLTKERIFEPFNQGDNSPTRLVGGTGLGLTITKRLCELLGGSLQLTSEKGRGSTFSVNIPLQGKGYRLVEWPSISQLADTHTEASQPPPPNANISLQKRHILLAEDATDNRKLISYLLEKAGATVTTVENGQEALDTIKNLSSTTHHYDLIIMDMQMPVMDGFTATREIRNLGYKFPILGLTAHALEGDREQCIASGCDEYATKPIDRHGLIELCAHIINLHNQNDSP</sequence>
<feature type="transmembrane region" description="Helical" evidence="13">
    <location>
        <begin position="286"/>
        <end position="308"/>
    </location>
</feature>
<comment type="catalytic activity">
    <reaction evidence="1">
        <text>ATP + protein L-histidine = ADP + protein N-phospho-L-histidine.</text>
        <dbReference type="EC" id="2.7.13.3"/>
    </reaction>
</comment>
<organism evidence="16 17">
    <name type="scientific">Poriferisphaera corsica</name>
    <dbReference type="NCBI Taxonomy" id="2528020"/>
    <lineage>
        <taxon>Bacteria</taxon>
        <taxon>Pseudomonadati</taxon>
        <taxon>Planctomycetota</taxon>
        <taxon>Phycisphaerae</taxon>
        <taxon>Phycisphaerales</taxon>
        <taxon>Phycisphaeraceae</taxon>
        <taxon>Poriferisphaera</taxon>
    </lineage>
</organism>
<dbReference type="FunFam" id="1.10.287.130:FF:000038">
    <property type="entry name" value="Sensory transduction histidine kinase"/>
    <property type="match status" value="1"/>
</dbReference>
<evidence type="ECO:0000256" key="10">
    <source>
        <dbReference type="ARBA" id="ARBA00023136"/>
    </source>
</evidence>
<keyword evidence="17" id="KW-1185">Reference proteome</keyword>
<dbReference type="PANTHER" id="PTHR45339">
    <property type="entry name" value="HYBRID SIGNAL TRANSDUCTION HISTIDINE KINASE J"/>
    <property type="match status" value="1"/>
</dbReference>
<dbReference type="PROSITE" id="PS50110">
    <property type="entry name" value="RESPONSE_REGULATORY"/>
    <property type="match status" value="1"/>
</dbReference>
<dbReference type="Pfam" id="PF00072">
    <property type="entry name" value="Response_reg"/>
    <property type="match status" value="1"/>
</dbReference>
<feature type="modified residue" description="4-aspartylphosphate" evidence="12">
    <location>
        <position position="658"/>
    </location>
</feature>
<dbReference type="AlphaFoldDB" id="A0A517YXB3"/>
<keyword evidence="6" id="KW-0547">Nucleotide-binding</keyword>